<comment type="subcellular location">
    <subcellularLocation>
        <location evidence="8">Cell membrane</location>
        <topology evidence="8">Peripheral membrane protein</topology>
    </subcellularLocation>
    <subcellularLocation>
        <location evidence="1">Membrane</location>
    </subcellularLocation>
</comment>
<evidence type="ECO:0000256" key="8">
    <source>
        <dbReference type="HAMAP-Rule" id="MF_01416"/>
    </source>
</evidence>
<evidence type="ECO:0000256" key="1">
    <source>
        <dbReference type="ARBA" id="ARBA00004370"/>
    </source>
</evidence>
<sequence length="180" mass="20519">MSNEIVAKRYAVALFQIAKEKHVLEMFEEELGLVQSVFMKNEELHSFLAKPNISKEQKKMFLSNVFSSVSESILNTLYILVDNKRIEILPAIANEYVTLANEERNVADATVYSTRLLSEEEKLNIAEAFAKRTGKDAIRVKNIVDEDLLGGIKVRIGNRIYDGSLQGKLARIQRELMKNR</sequence>
<dbReference type="RefSeq" id="WP_087099464.1">
    <property type="nucleotide sequence ID" value="NZ_CP066179.1"/>
</dbReference>
<dbReference type="PANTHER" id="PTHR11910">
    <property type="entry name" value="ATP SYNTHASE DELTA CHAIN"/>
    <property type="match status" value="1"/>
</dbReference>
<accession>A0AAX2CN39</accession>
<dbReference type="InterPro" id="IPR020781">
    <property type="entry name" value="ATPase_OSCP/d_CS"/>
</dbReference>
<dbReference type="Pfam" id="PF00213">
    <property type="entry name" value="OSCP"/>
    <property type="match status" value="1"/>
</dbReference>
<keyword evidence="6 8" id="KW-0139">CF(1)</keyword>
<keyword evidence="4 8" id="KW-0406">Ion transport</keyword>
<keyword evidence="5 8" id="KW-0472">Membrane</keyword>
<dbReference type="GO" id="GO:0046933">
    <property type="term" value="F:proton-transporting ATP synthase activity, rotational mechanism"/>
    <property type="evidence" value="ECO:0007669"/>
    <property type="project" value="UniProtKB-UniRule"/>
</dbReference>
<keyword evidence="3 8" id="KW-0375">Hydrogen ion transport</keyword>
<organism evidence="9 10">
    <name type="scientific">Bacillus cytotoxicus</name>
    <dbReference type="NCBI Taxonomy" id="580165"/>
    <lineage>
        <taxon>Bacteria</taxon>
        <taxon>Bacillati</taxon>
        <taxon>Bacillota</taxon>
        <taxon>Bacilli</taxon>
        <taxon>Bacillales</taxon>
        <taxon>Bacillaceae</taxon>
        <taxon>Bacillus</taxon>
        <taxon>Bacillus cereus group</taxon>
    </lineage>
</organism>
<dbReference type="InterPro" id="IPR000711">
    <property type="entry name" value="ATPase_OSCP/dsu"/>
</dbReference>
<proteinExistence type="inferred from homology"/>
<dbReference type="Gene3D" id="1.10.520.20">
    <property type="entry name" value="N-terminal domain of the delta subunit of the F1F0-ATP synthase"/>
    <property type="match status" value="1"/>
</dbReference>
<evidence type="ECO:0000256" key="6">
    <source>
        <dbReference type="ARBA" id="ARBA00023196"/>
    </source>
</evidence>
<protein>
    <recommendedName>
        <fullName evidence="8">ATP synthase subunit delta</fullName>
    </recommendedName>
    <alternativeName>
        <fullName evidence="8">ATP synthase F(1) sector subunit delta</fullName>
    </alternativeName>
    <alternativeName>
        <fullName evidence="8">F-type ATPase subunit delta</fullName>
        <shortName evidence="8">F-ATPase subunit delta</shortName>
    </alternativeName>
</protein>
<comment type="similarity">
    <text evidence="8">Belongs to the ATPase delta chain family.</text>
</comment>
<dbReference type="GO" id="GO:0045259">
    <property type="term" value="C:proton-transporting ATP synthase complex"/>
    <property type="evidence" value="ECO:0007669"/>
    <property type="project" value="UniProtKB-KW"/>
</dbReference>
<dbReference type="Proteomes" id="UP000242164">
    <property type="component" value="Unassembled WGS sequence"/>
</dbReference>
<dbReference type="NCBIfam" id="NF004402">
    <property type="entry name" value="PRK05758.2-2"/>
    <property type="match status" value="1"/>
</dbReference>
<dbReference type="EMBL" id="FMIK01000063">
    <property type="protein sequence ID" value="SCM06705.1"/>
    <property type="molecule type" value="Genomic_DNA"/>
</dbReference>
<keyword evidence="7 8" id="KW-0066">ATP synthesis</keyword>
<gene>
    <name evidence="8" type="primary">atpH</name>
    <name evidence="9" type="ORF">BCB44BAC_04303</name>
</gene>
<evidence type="ECO:0000313" key="10">
    <source>
        <dbReference type="Proteomes" id="UP000242164"/>
    </source>
</evidence>
<evidence type="ECO:0000256" key="4">
    <source>
        <dbReference type="ARBA" id="ARBA00023065"/>
    </source>
</evidence>
<dbReference type="PRINTS" id="PR00125">
    <property type="entry name" value="ATPASEDELTA"/>
</dbReference>
<evidence type="ECO:0000256" key="3">
    <source>
        <dbReference type="ARBA" id="ARBA00022781"/>
    </source>
</evidence>
<evidence type="ECO:0000256" key="7">
    <source>
        <dbReference type="ARBA" id="ARBA00023310"/>
    </source>
</evidence>
<keyword evidence="2 8" id="KW-0813">Transport</keyword>
<evidence type="ECO:0000256" key="2">
    <source>
        <dbReference type="ARBA" id="ARBA00022448"/>
    </source>
</evidence>
<keyword evidence="8" id="KW-1003">Cell membrane</keyword>
<dbReference type="HAMAP" id="MF_01416">
    <property type="entry name" value="ATP_synth_delta_bact"/>
    <property type="match status" value="1"/>
</dbReference>
<evidence type="ECO:0000313" key="9">
    <source>
        <dbReference type="EMBL" id="SCM06705.1"/>
    </source>
</evidence>
<name>A0AAX2CN39_9BACI</name>
<dbReference type="NCBIfam" id="TIGR01145">
    <property type="entry name" value="ATP_synt_delta"/>
    <property type="match status" value="1"/>
</dbReference>
<comment type="function">
    <text evidence="8">This protein is part of the stalk that links CF(0) to CF(1). It either transmits conformational changes from CF(0) to CF(1) or is implicated in proton conduction.</text>
</comment>
<dbReference type="PROSITE" id="PS00389">
    <property type="entry name" value="ATPASE_DELTA"/>
    <property type="match status" value="1"/>
</dbReference>
<dbReference type="SUPFAM" id="SSF47928">
    <property type="entry name" value="N-terminal domain of the delta subunit of the F1F0-ATP synthase"/>
    <property type="match status" value="1"/>
</dbReference>
<dbReference type="NCBIfam" id="NF004403">
    <property type="entry name" value="PRK05758.2-4"/>
    <property type="match status" value="1"/>
</dbReference>
<dbReference type="GO" id="GO:0005886">
    <property type="term" value="C:plasma membrane"/>
    <property type="evidence" value="ECO:0007669"/>
    <property type="project" value="UniProtKB-SubCell"/>
</dbReference>
<evidence type="ECO:0000256" key="5">
    <source>
        <dbReference type="ARBA" id="ARBA00023136"/>
    </source>
</evidence>
<dbReference type="InterPro" id="IPR026015">
    <property type="entry name" value="ATP_synth_OSCP/delta_N_sf"/>
</dbReference>
<comment type="function">
    <text evidence="8">F(1)F(0) ATP synthase produces ATP from ADP in the presence of a proton or sodium gradient. F-type ATPases consist of two structural domains, F(1) containing the extramembraneous catalytic core and F(0) containing the membrane proton channel, linked together by a central stalk and a peripheral stalk. During catalysis, ATP synthesis in the catalytic domain of F(1) is coupled via a rotary mechanism of the central stalk subunits to proton translocation.</text>
</comment>
<comment type="caution">
    <text evidence="9">The sequence shown here is derived from an EMBL/GenBank/DDBJ whole genome shotgun (WGS) entry which is preliminary data.</text>
</comment>
<dbReference type="AlphaFoldDB" id="A0AAX2CN39"/>
<reference evidence="9 10" key="1">
    <citation type="submission" date="2016-08" db="EMBL/GenBank/DDBJ databases">
        <authorList>
            <person name="Loux V."/>
            <person name="Rue O."/>
        </authorList>
    </citation>
    <scope>NUCLEOTIDE SEQUENCE [LARGE SCALE GENOMIC DNA]</scope>
    <source>
        <strain evidence="9 10">AFSSA_08CEB44bac</strain>
    </source>
</reference>